<feature type="non-terminal residue" evidence="1">
    <location>
        <position position="98"/>
    </location>
</feature>
<sequence length="98" mass="11546">VGHFEIKKYEKYDVPLDLMIDGCNDEMELFSFPFEEEDSFHDEEIETRSFEAFEDEAPLDEGLIECSDSQDNEVIPPDSCLELQNKDSSKTYKYEMRE</sequence>
<protein>
    <submittedName>
        <fullName evidence="1">Uncharacterized protein</fullName>
    </submittedName>
</protein>
<organism evidence="1 2">
    <name type="scientific">Taxus chinensis</name>
    <name type="common">Chinese yew</name>
    <name type="synonym">Taxus wallichiana var. chinensis</name>
    <dbReference type="NCBI Taxonomy" id="29808"/>
    <lineage>
        <taxon>Eukaryota</taxon>
        <taxon>Viridiplantae</taxon>
        <taxon>Streptophyta</taxon>
        <taxon>Embryophyta</taxon>
        <taxon>Tracheophyta</taxon>
        <taxon>Spermatophyta</taxon>
        <taxon>Pinopsida</taxon>
        <taxon>Pinidae</taxon>
        <taxon>Conifers II</taxon>
        <taxon>Cupressales</taxon>
        <taxon>Taxaceae</taxon>
        <taxon>Taxus</taxon>
    </lineage>
</organism>
<name>A0AA38C650_TAXCH</name>
<reference evidence="1 2" key="1">
    <citation type="journal article" date="2021" name="Nat. Plants">
        <title>The Taxus genome provides insights into paclitaxel biosynthesis.</title>
        <authorList>
            <person name="Xiong X."/>
            <person name="Gou J."/>
            <person name="Liao Q."/>
            <person name="Li Y."/>
            <person name="Zhou Q."/>
            <person name="Bi G."/>
            <person name="Li C."/>
            <person name="Du R."/>
            <person name="Wang X."/>
            <person name="Sun T."/>
            <person name="Guo L."/>
            <person name="Liang H."/>
            <person name="Lu P."/>
            <person name="Wu Y."/>
            <person name="Zhang Z."/>
            <person name="Ro D.K."/>
            <person name="Shang Y."/>
            <person name="Huang S."/>
            <person name="Yan J."/>
        </authorList>
    </citation>
    <scope>NUCLEOTIDE SEQUENCE [LARGE SCALE GENOMIC DNA]</scope>
    <source>
        <strain evidence="1">Ta-2019</strain>
    </source>
</reference>
<evidence type="ECO:0000313" key="1">
    <source>
        <dbReference type="EMBL" id="KAH9294690.1"/>
    </source>
</evidence>
<evidence type="ECO:0000313" key="2">
    <source>
        <dbReference type="Proteomes" id="UP000824469"/>
    </source>
</evidence>
<feature type="non-terminal residue" evidence="1">
    <location>
        <position position="1"/>
    </location>
</feature>
<keyword evidence="2" id="KW-1185">Reference proteome</keyword>
<comment type="caution">
    <text evidence="1">The sequence shown here is derived from an EMBL/GenBank/DDBJ whole genome shotgun (WGS) entry which is preliminary data.</text>
</comment>
<dbReference type="EMBL" id="JAHRHJ020000011">
    <property type="protein sequence ID" value="KAH9294690.1"/>
    <property type="molecule type" value="Genomic_DNA"/>
</dbReference>
<dbReference type="AlphaFoldDB" id="A0AA38C650"/>
<accession>A0AA38C650</accession>
<gene>
    <name evidence="1" type="ORF">KI387_038278</name>
</gene>
<dbReference type="Proteomes" id="UP000824469">
    <property type="component" value="Unassembled WGS sequence"/>
</dbReference>
<proteinExistence type="predicted"/>